<dbReference type="EMBL" id="KQ257451">
    <property type="protein sequence ID" value="KND03397.1"/>
    <property type="molecule type" value="Genomic_DNA"/>
</dbReference>
<feature type="compositionally biased region" description="Low complexity" evidence="14">
    <location>
        <begin position="381"/>
        <end position="392"/>
    </location>
</feature>
<evidence type="ECO:0000256" key="2">
    <source>
        <dbReference type="ARBA" id="ARBA00004496"/>
    </source>
</evidence>
<comment type="similarity">
    <text evidence="9">Belongs to the glycosyltransferase 8 family. Glycogenin subfamily.</text>
</comment>
<dbReference type="GeneID" id="27684586"/>
<protein>
    <recommendedName>
        <fullName evidence="10">glycogenin glucosyltransferase</fullName>
        <ecNumber evidence="10">2.4.1.186</ecNumber>
    </recommendedName>
</protein>
<evidence type="ECO:0000256" key="1">
    <source>
        <dbReference type="ARBA" id="ARBA00001936"/>
    </source>
</evidence>
<dbReference type="GO" id="GO:0005978">
    <property type="term" value="P:glycogen biosynthetic process"/>
    <property type="evidence" value="ECO:0007669"/>
    <property type="project" value="UniProtKB-KW"/>
</dbReference>
<evidence type="ECO:0000256" key="9">
    <source>
        <dbReference type="ARBA" id="ARBA00038162"/>
    </source>
</evidence>
<dbReference type="Gene3D" id="3.90.550.10">
    <property type="entry name" value="Spore Coat Polysaccharide Biosynthesis Protein SpsA, Chain A"/>
    <property type="match status" value="1"/>
</dbReference>
<dbReference type="OrthoDB" id="2014201at2759"/>
<evidence type="ECO:0000256" key="7">
    <source>
        <dbReference type="ARBA" id="ARBA00023180"/>
    </source>
</evidence>
<dbReference type="eggNOG" id="KOG1950">
    <property type="taxonomic scope" value="Eukaryota"/>
</dbReference>
<dbReference type="SUPFAM" id="SSF53448">
    <property type="entry name" value="Nucleotide-diphospho-sugar transferases"/>
    <property type="match status" value="1"/>
</dbReference>
<evidence type="ECO:0000256" key="8">
    <source>
        <dbReference type="ARBA" id="ARBA00023211"/>
    </source>
</evidence>
<name>A0A0L0HQL1_SPIPD</name>
<organism evidence="15 16">
    <name type="scientific">Spizellomyces punctatus (strain DAOM BR117)</name>
    <dbReference type="NCBI Taxonomy" id="645134"/>
    <lineage>
        <taxon>Eukaryota</taxon>
        <taxon>Fungi</taxon>
        <taxon>Fungi incertae sedis</taxon>
        <taxon>Chytridiomycota</taxon>
        <taxon>Chytridiomycota incertae sedis</taxon>
        <taxon>Chytridiomycetes</taxon>
        <taxon>Spizellomycetales</taxon>
        <taxon>Spizellomycetaceae</taxon>
        <taxon>Spizellomyces</taxon>
    </lineage>
</organism>
<evidence type="ECO:0000256" key="11">
    <source>
        <dbReference type="ARBA" id="ARBA00050886"/>
    </source>
</evidence>
<dbReference type="FunFam" id="3.90.550.10:FF:000092">
    <property type="entry name" value="Glycogenin 2"/>
    <property type="match status" value="1"/>
</dbReference>
<comment type="catalytic activity">
    <reaction evidence="12">
        <text>L-tyrosyl-[glycogenin] + UDP-alpha-D-glucose = alpha-D-glucosyl-L-tyrosyl-[glycogenin] + UDP + H(+)</text>
        <dbReference type="Rhea" id="RHEA:23360"/>
        <dbReference type="Rhea" id="RHEA-COMP:14604"/>
        <dbReference type="Rhea" id="RHEA-COMP:14605"/>
        <dbReference type="ChEBI" id="CHEBI:15378"/>
        <dbReference type="ChEBI" id="CHEBI:46858"/>
        <dbReference type="ChEBI" id="CHEBI:58223"/>
        <dbReference type="ChEBI" id="CHEBI:58885"/>
        <dbReference type="ChEBI" id="CHEBI:140573"/>
        <dbReference type="EC" id="2.4.1.186"/>
    </reaction>
</comment>
<reference evidence="15 16" key="1">
    <citation type="submission" date="2009-08" db="EMBL/GenBank/DDBJ databases">
        <title>The Genome Sequence of Spizellomyces punctatus strain DAOM BR117.</title>
        <authorList>
            <consortium name="The Broad Institute Genome Sequencing Platform"/>
            <person name="Russ C."/>
            <person name="Cuomo C."/>
            <person name="Shea T."/>
            <person name="Young S.K."/>
            <person name="Zeng Q."/>
            <person name="Koehrsen M."/>
            <person name="Haas B."/>
            <person name="Borodovsky M."/>
            <person name="Guigo R."/>
            <person name="Alvarado L."/>
            <person name="Berlin A."/>
            <person name="Bochicchio J."/>
            <person name="Borenstein D."/>
            <person name="Chapman S."/>
            <person name="Chen Z."/>
            <person name="Engels R."/>
            <person name="Freedman E."/>
            <person name="Gellesch M."/>
            <person name="Goldberg J."/>
            <person name="Griggs A."/>
            <person name="Gujja S."/>
            <person name="Heiman D."/>
            <person name="Hepburn T."/>
            <person name="Howarth C."/>
            <person name="Jen D."/>
            <person name="Larson L."/>
            <person name="Lewis B."/>
            <person name="Mehta T."/>
            <person name="Park D."/>
            <person name="Pearson M."/>
            <person name="Roberts A."/>
            <person name="Saif S."/>
            <person name="Shenoy N."/>
            <person name="Sisk P."/>
            <person name="Stolte C."/>
            <person name="Sykes S."/>
            <person name="Thomson T."/>
            <person name="Walk T."/>
            <person name="White J."/>
            <person name="Yandava C."/>
            <person name="Burger G."/>
            <person name="Gray M.W."/>
            <person name="Holland P.W.H."/>
            <person name="King N."/>
            <person name="Lang F.B.F."/>
            <person name="Roger A.J."/>
            <person name="Ruiz-Trillo I."/>
            <person name="Lander E."/>
            <person name="Nusbaum C."/>
        </authorList>
    </citation>
    <scope>NUCLEOTIDE SEQUENCE [LARGE SCALE GENOMIC DNA]</scope>
    <source>
        <strain evidence="15 16">DAOM BR117</strain>
    </source>
</reference>
<dbReference type="VEuPathDB" id="FungiDB:SPPG_00885"/>
<dbReference type="GO" id="GO:0046872">
    <property type="term" value="F:metal ion binding"/>
    <property type="evidence" value="ECO:0007669"/>
    <property type="project" value="UniProtKB-KW"/>
</dbReference>
<evidence type="ECO:0000256" key="13">
    <source>
        <dbReference type="ARBA" id="ARBA00057883"/>
    </source>
</evidence>
<dbReference type="GO" id="GO:0005737">
    <property type="term" value="C:cytoplasm"/>
    <property type="evidence" value="ECO:0007669"/>
    <property type="project" value="UniProtKB-SubCell"/>
</dbReference>
<evidence type="ECO:0000313" key="16">
    <source>
        <dbReference type="Proteomes" id="UP000053201"/>
    </source>
</evidence>
<comment type="catalytic activity">
    <reaction evidence="11">
        <text>[1,4-alpha-D-glucosyl](n)-L-tyrosyl-[glycogenin] + UDP-alpha-D-glucose = [1,4-alpha-D-glucosyl](n+1)-L-tyrosyl-[glycogenin] + UDP + H(+)</text>
        <dbReference type="Rhea" id="RHEA:56560"/>
        <dbReference type="Rhea" id="RHEA-COMP:14606"/>
        <dbReference type="Rhea" id="RHEA-COMP:14607"/>
        <dbReference type="ChEBI" id="CHEBI:15378"/>
        <dbReference type="ChEBI" id="CHEBI:58223"/>
        <dbReference type="ChEBI" id="CHEBI:58885"/>
        <dbReference type="ChEBI" id="CHEBI:140574"/>
        <dbReference type="EC" id="2.4.1.186"/>
    </reaction>
</comment>
<sequence length="469" mass="51049">MPISTGPATTGGSTTGYPYCTLLTSDSYLPGALVLASSLRATITRHPLVCLVPTNALSPSANAALQQAYDRVVEVPLLRSANTENLTLLGRLDLDITLTKLHVFNPDVVGYERVVFMDADVMVTRNVDTLFTYLDGDVVFAAAPDIGWPDCFNSGVFCLKPSRNLFEGLVRMATTGGSFDGGDQGVLNQFFSSWASGVPRPGSAFHRTGRLPFTFNVTPTSFYSYLPALVHFYNDISAVHFIGAQKPWQMSRNGEGSVDASGKQNGPMKEFITRWWQFYDAVKHVYNVATKSVSSSAHPTVHHPTPVYHNLHATTHTQNASSTAYTNPVTDFSNYRVAWDEREASPVRTTFVDDLDPVFSPTEPEALYPDMISTLESPITGPSKAGPSKAPSKPTPKPISPDTTKSADLGTYRVGWNPTELGLRVVDSSTASLPPQEDEAFDEENQEAFMARLKRPKSAIAAAHDELGM</sequence>
<feature type="region of interest" description="Disordered" evidence="14">
    <location>
        <begin position="374"/>
        <end position="412"/>
    </location>
</feature>
<comment type="subcellular location">
    <subcellularLocation>
        <location evidence="2">Cytoplasm</location>
    </subcellularLocation>
</comment>
<evidence type="ECO:0000313" key="15">
    <source>
        <dbReference type="EMBL" id="KND03397.1"/>
    </source>
</evidence>
<evidence type="ECO:0000256" key="6">
    <source>
        <dbReference type="ARBA" id="ARBA00023056"/>
    </source>
</evidence>
<dbReference type="EC" id="2.4.1.186" evidence="10"/>
<dbReference type="InterPro" id="IPR002495">
    <property type="entry name" value="Glyco_trans_8"/>
</dbReference>
<dbReference type="AlphaFoldDB" id="A0A0L0HQL1"/>
<evidence type="ECO:0000256" key="14">
    <source>
        <dbReference type="SAM" id="MobiDB-lite"/>
    </source>
</evidence>
<keyword evidence="4" id="KW-0808">Transferase</keyword>
<dbReference type="InParanoid" id="A0A0L0HQL1"/>
<keyword evidence="7" id="KW-0325">Glycoprotein</keyword>
<evidence type="ECO:0000256" key="5">
    <source>
        <dbReference type="ARBA" id="ARBA00022723"/>
    </source>
</evidence>
<keyword evidence="16" id="KW-1185">Reference proteome</keyword>
<gene>
    <name evidence="15" type="ORF">SPPG_00885</name>
</gene>
<keyword evidence="8" id="KW-0464">Manganese</keyword>
<dbReference type="InterPro" id="IPR029044">
    <property type="entry name" value="Nucleotide-diphossugar_trans"/>
</dbReference>
<dbReference type="Proteomes" id="UP000053201">
    <property type="component" value="Unassembled WGS sequence"/>
</dbReference>
<dbReference type="STRING" id="645134.A0A0L0HQL1"/>
<evidence type="ECO:0000256" key="10">
    <source>
        <dbReference type="ARBA" id="ARBA00038934"/>
    </source>
</evidence>
<evidence type="ECO:0000256" key="12">
    <source>
        <dbReference type="ARBA" id="ARBA00052293"/>
    </source>
</evidence>
<dbReference type="OMA" id="LYIDADC"/>
<dbReference type="CDD" id="cd02537">
    <property type="entry name" value="GT8_Glycogenin"/>
    <property type="match status" value="1"/>
</dbReference>
<dbReference type="InterPro" id="IPR050587">
    <property type="entry name" value="GNT1/Glycosyltrans_8"/>
</dbReference>
<dbReference type="Pfam" id="PF01501">
    <property type="entry name" value="Glyco_transf_8"/>
    <property type="match status" value="1"/>
</dbReference>
<evidence type="ECO:0000256" key="4">
    <source>
        <dbReference type="ARBA" id="ARBA00022679"/>
    </source>
</evidence>
<keyword evidence="3" id="KW-0963">Cytoplasm</keyword>
<comment type="function">
    <text evidence="13">Self-glucosylating initiator of glycogen synthesis. It catalyzes the formation of a short alpha (1,4)-glucosyl chain covalently attached via a glucose 1-O-tyrosyl linkage to internal tyrosine residues and these chains act as primers for the elongation reaction catalyzed by glycogen synthase.</text>
</comment>
<keyword evidence="5" id="KW-0479">Metal-binding</keyword>
<evidence type="ECO:0000256" key="3">
    <source>
        <dbReference type="ARBA" id="ARBA00022490"/>
    </source>
</evidence>
<comment type="cofactor">
    <cofactor evidence="1">
        <name>Mn(2+)</name>
        <dbReference type="ChEBI" id="CHEBI:29035"/>
    </cofactor>
</comment>
<dbReference type="RefSeq" id="XP_016611436.1">
    <property type="nucleotide sequence ID" value="XM_016749214.1"/>
</dbReference>
<dbReference type="GO" id="GO:0008466">
    <property type="term" value="F:glycogenin glucosyltransferase activity"/>
    <property type="evidence" value="ECO:0007669"/>
    <property type="project" value="UniProtKB-EC"/>
</dbReference>
<accession>A0A0L0HQL1</accession>
<dbReference type="PANTHER" id="PTHR11183">
    <property type="entry name" value="GLYCOGENIN SUBFAMILY MEMBER"/>
    <property type="match status" value="1"/>
</dbReference>
<proteinExistence type="inferred from homology"/>
<keyword evidence="6" id="KW-0320">Glycogen biosynthesis</keyword>